<dbReference type="AlphaFoldDB" id="A0A150WQA8"/>
<dbReference type="InterPro" id="IPR024453">
    <property type="entry name" value="Peptidase_C92"/>
</dbReference>
<dbReference type="Pfam" id="PF05708">
    <property type="entry name" value="Peptidase_C92"/>
    <property type="match status" value="1"/>
</dbReference>
<evidence type="ECO:0008006" key="3">
    <source>
        <dbReference type="Google" id="ProtNLM"/>
    </source>
</evidence>
<sequence length="527" mass="60518">MRFSIVVLGVLCVFLGACSTFKFSQRTPASVKYVDPEYQQFQYLISEALSFRAEALKFAQAKKLDGPQSVSLTRDEGEYVRKVGARYLEIRKKLLEYAIREAKSFELNNQAVLNPYKGTETKTEFKGDKAAMTYYTYTANYIDPTDAEGAKRLFKMQMGLTAALLLMDNYLVAIQPYNENASLRYVLNYDTDQYRALQEIADSYSYPAYRDQLTAAIRFVDQVMAWRRSQGINTSDEESRLYEMTQSSLWYLAVRNGKNNSGAYDTIANLWNRLTLRGKRGARVVTYGVSMGFGNLVGLVETRKGYLYNMDTAEKEALIRDLKPLDVLLEKTPFRLTDKMIPGHYGHVAIWLGTEEQLKEIHAWDQLPKAIQDKVRSGHRIVEALRPGVQINTLEHFLNIDDFLVLRDTRPEVTDAYRRHAIMQAAAQVGKEYDFNFDVHTHERIVCSEIAYVVFSDIKWPLSETVRRYTISPDNVAQMAVGSNRIFEPVMMYYDGKRIYKDLPHSLTLLLKADDAAYAEFAKFQNL</sequence>
<gene>
    <name evidence="1" type="ORF">AZI86_04845</name>
</gene>
<dbReference type="Gene3D" id="3.90.1720.10">
    <property type="entry name" value="endopeptidase domain like (from Nostoc punctiforme)"/>
    <property type="match status" value="1"/>
</dbReference>
<evidence type="ECO:0000313" key="2">
    <source>
        <dbReference type="Proteomes" id="UP000075320"/>
    </source>
</evidence>
<dbReference type="OrthoDB" id="195541at2"/>
<organism evidence="1 2">
    <name type="scientific">Bdellovibrio bacteriovorus</name>
    <dbReference type="NCBI Taxonomy" id="959"/>
    <lineage>
        <taxon>Bacteria</taxon>
        <taxon>Pseudomonadati</taxon>
        <taxon>Bdellovibrionota</taxon>
        <taxon>Bdellovibrionia</taxon>
        <taxon>Bdellovibrionales</taxon>
        <taxon>Pseudobdellovibrionaceae</taxon>
        <taxon>Bdellovibrio</taxon>
    </lineage>
</organism>
<name>A0A150WQA8_BDEBC</name>
<dbReference type="SUPFAM" id="SSF54001">
    <property type="entry name" value="Cysteine proteinases"/>
    <property type="match status" value="1"/>
</dbReference>
<dbReference type="RefSeq" id="WP_061833950.1">
    <property type="nucleotide sequence ID" value="NZ_LUKE01000001.1"/>
</dbReference>
<evidence type="ECO:0000313" key="1">
    <source>
        <dbReference type="EMBL" id="KYG66385.1"/>
    </source>
</evidence>
<accession>A0A150WQA8</accession>
<comment type="caution">
    <text evidence="1">The sequence shown here is derived from an EMBL/GenBank/DDBJ whole genome shotgun (WGS) entry which is preliminary data.</text>
</comment>
<reference evidence="1 2" key="1">
    <citation type="submission" date="2016-03" db="EMBL/GenBank/DDBJ databases">
        <authorList>
            <person name="Ploux O."/>
        </authorList>
    </citation>
    <scope>NUCLEOTIDE SEQUENCE [LARGE SCALE GENOMIC DNA]</scope>
    <source>
        <strain evidence="1 2">R0</strain>
    </source>
</reference>
<dbReference type="PROSITE" id="PS51257">
    <property type="entry name" value="PROKAR_LIPOPROTEIN"/>
    <property type="match status" value="1"/>
</dbReference>
<dbReference type="EMBL" id="LUKE01000001">
    <property type="protein sequence ID" value="KYG66385.1"/>
    <property type="molecule type" value="Genomic_DNA"/>
</dbReference>
<proteinExistence type="predicted"/>
<protein>
    <recommendedName>
        <fullName evidence="3">Poxvirus G6</fullName>
    </recommendedName>
</protein>
<dbReference type="InterPro" id="IPR038765">
    <property type="entry name" value="Papain-like_cys_pep_sf"/>
</dbReference>
<dbReference type="Proteomes" id="UP000075320">
    <property type="component" value="Unassembled WGS sequence"/>
</dbReference>
<keyword evidence="2" id="KW-1185">Reference proteome</keyword>